<dbReference type="AlphaFoldDB" id="A0AAD9P0U7"/>
<organism evidence="1 2">
    <name type="scientific">Ridgeia piscesae</name>
    <name type="common">Tubeworm</name>
    <dbReference type="NCBI Taxonomy" id="27915"/>
    <lineage>
        <taxon>Eukaryota</taxon>
        <taxon>Metazoa</taxon>
        <taxon>Spiralia</taxon>
        <taxon>Lophotrochozoa</taxon>
        <taxon>Annelida</taxon>
        <taxon>Polychaeta</taxon>
        <taxon>Sedentaria</taxon>
        <taxon>Canalipalpata</taxon>
        <taxon>Sabellida</taxon>
        <taxon>Siboglinidae</taxon>
        <taxon>Ridgeia</taxon>
    </lineage>
</organism>
<accession>A0AAD9P0U7</accession>
<name>A0AAD9P0U7_RIDPI</name>
<dbReference type="Proteomes" id="UP001209878">
    <property type="component" value="Unassembled WGS sequence"/>
</dbReference>
<protein>
    <submittedName>
        <fullName evidence="1">Uncharacterized protein</fullName>
    </submittedName>
</protein>
<proteinExistence type="predicted"/>
<evidence type="ECO:0000313" key="1">
    <source>
        <dbReference type="EMBL" id="KAK2185936.1"/>
    </source>
</evidence>
<evidence type="ECO:0000313" key="2">
    <source>
        <dbReference type="Proteomes" id="UP001209878"/>
    </source>
</evidence>
<dbReference type="EMBL" id="JAODUO010000217">
    <property type="protein sequence ID" value="KAK2185936.1"/>
    <property type="molecule type" value="Genomic_DNA"/>
</dbReference>
<gene>
    <name evidence="1" type="ORF">NP493_218g02013</name>
</gene>
<sequence length="196" mass="22039">MKNSKLKLNANKTEFIIIGTVTQRAKLDGFLSLSVAKTIATALVSSRRDYCNSLLYNTANNDIARLQRVQNCLARVVTRSLRFSSSVPLLKSLHWLPVHYRIIFKICTISYQAPASKQPTYLNSMLTPARNSRELRSTSTNPLYIPRVKTKAGTRAFSVAAPTLWNSLPVSVKSEGNIVSFRRRLKTYLFNAAYPP</sequence>
<reference evidence="1" key="1">
    <citation type="journal article" date="2023" name="Mol. Biol. Evol.">
        <title>Third-Generation Sequencing Reveals the Adaptive Role of the Epigenome in Three Deep-Sea Polychaetes.</title>
        <authorList>
            <person name="Perez M."/>
            <person name="Aroh O."/>
            <person name="Sun Y."/>
            <person name="Lan Y."/>
            <person name="Juniper S.K."/>
            <person name="Young C.R."/>
            <person name="Angers B."/>
            <person name="Qian P.Y."/>
        </authorList>
    </citation>
    <scope>NUCLEOTIDE SEQUENCE</scope>
    <source>
        <strain evidence="1">R07B-5</strain>
    </source>
</reference>
<keyword evidence="2" id="KW-1185">Reference proteome</keyword>
<comment type="caution">
    <text evidence="1">The sequence shown here is derived from an EMBL/GenBank/DDBJ whole genome shotgun (WGS) entry which is preliminary data.</text>
</comment>